<dbReference type="SUPFAM" id="SSF47473">
    <property type="entry name" value="EF-hand"/>
    <property type="match status" value="1"/>
</dbReference>
<evidence type="ECO:0000313" key="9">
    <source>
        <dbReference type="Proteomes" id="UP001153737"/>
    </source>
</evidence>
<dbReference type="AlphaFoldDB" id="A0A9P0DI52"/>
<name>A0A9P0DI52_PHACE</name>
<evidence type="ECO:0000256" key="1">
    <source>
        <dbReference type="ARBA" id="ARBA00004138"/>
    </source>
</evidence>
<dbReference type="PANTHER" id="PTHR12086">
    <property type="entry name" value="EF-HAND DOMAIN C-TERMINAL CONTAINING PROTEIN"/>
    <property type="match status" value="1"/>
</dbReference>
<evidence type="ECO:0000256" key="3">
    <source>
        <dbReference type="ARBA" id="ARBA00022490"/>
    </source>
</evidence>
<reference evidence="8" key="2">
    <citation type="submission" date="2022-10" db="EMBL/GenBank/DDBJ databases">
        <authorList>
            <consortium name="ENA_rothamsted_submissions"/>
            <consortium name="culmorum"/>
            <person name="King R."/>
        </authorList>
    </citation>
    <scope>NUCLEOTIDE SEQUENCE</scope>
</reference>
<gene>
    <name evidence="8" type="ORF">PHAECO_LOCUS1852</name>
</gene>
<keyword evidence="9" id="KW-1185">Reference proteome</keyword>
<dbReference type="PANTHER" id="PTHR12086:SF12">
    <property type="entry name" value="EF-HAND DOMAIN-CONTAINING FAMILY MEMBER B"/>
    <property type="match status" value="1"/>
</dbReference>
<dbReference type="GO" id="GO:0005929">
    <property type="term" value="C:cilium"/>
    <property type="evidence" value="ECO:0007669"/>
    <property type="project" value="UniProtKB-SubCell"/>
</dbReference>
<evidence type="ECO:0000256" key="2">
    <source>
        <dbReference type="ARBA" id="ARBA00004245"/>
    </source>
</evidence>
<dbReference type="OrthoDB" id="2096280at2759"/>
<keyword evidence="3" id="KW-0963">Cytoplasm</keyword>
<feature type="domain" description="EFHB C-terminal EF-hand" evidence="7">
    <location>
        <begin position="447"/>
        <end position="520"/>
    </location>
</feature>
<dbReference type="InterPro" id="IPR040193">
    <property type="entry name" value="EFHC1/EFHC2/EFHB"/>
</dbReference>
<evidence type="ECO:0000256" key="5">
    <source>
        <dbReference type="ARBA" id="ARBA00023212"/>
    </source>
</evidence>
<comment type="subcellular location">
    <subcellularLocation>
        <location evidence="1">Cell projection</location>
        <location evidence="1">Cilium</location>
    </subcellularLocation>
    <subcellularLocation>
        <location evidence="2">Cytoplasm</location>
        <location evidence="2">Cytoskeleton</location>
    </subcellularLocation>
</comment>
<dbReference type="EMBL" id="OU896716">
    <property type="protein sequence ID" value="CAH1117708.1"/>
    <property type="molecule type" value="Genomic_DNA"/>
</dbReference>
<evidence type="ECO:0000256" key="4">
    <source>
        <dbReference type="ARBA" id="ARBA00022737"/>
    </source>
</evidence>
<dbReference type="InterPro" id="IPR011992">
    <property type="entry name" value="EF-hand-dom_pair"/>
</dbReference>
<dbReference type="Proteomes" id="UP001153737">
    <property type="component" value="Chromosome 10"/>
</dbReference>
<keyword evidence="5" id="KW-0206">Cytoskeleton</keyword>
<keyword evidence="4" id="KW-0677">Repeat</keyword>
<dbReference type="Pfam" id="PF25325">
    <property type="entry name" value="EF-hand_EFHB_C"/>
    <property type="match status" value="1"/>
</dbReference>
<evidence type="ECO:0000256" key="6">
    <source>
        <dbReference type="ARBA" id="ARBA00023273"/>
    </source>
</evidence>
<evidence type="ECO:0000259" key="7">
    <source>
        <dbReference type="Pfam" id="PF25325"/>
    </source>
</evidence>
<reference evidence="8" key="1">
    <citation type="submission" date="2022-01" db="EMBL/GenBank/DDBJ databases">
        <authorList>
            <person name="King R."/>
        </authorList>
    </citation>
    <scope>NUCLEOTIDE SEQUENCE</scope>
</reference>
<evidence type="ECO:0000313" key="8">
    <source>
        <dbReference type="EMBL" id="CAH1117708.1"/>
    </source>
</evidence>
<accession>A0A9P0DI52</accession>
<keyword evidence="6" id="KW-0966">Cell projection</keyword>
<sequence>MAGNQGKFIDRSPIICAAGKSNRCNETVDSTLHQYSLEDKISAIKHDAKIWHEDVFKPPLELPPIQNACFRGTNTEIKPLLNPTVNTRFQSLIEDLKNTTYDSYWNKPIGKGRDQVPGLPKGMDPIEVTFGKQSEKGIPMKELVNPPKSPYEVLYDSQIGHEMYQRTHNDYNPSEQIKRGYLSPPFNSEGTFGIKTKYDYRGIGARCACNWHITEPVVHANKIQADYLGRVQHGIGKPLAPNRNIDCVPEGHTFGDRSDRAFYGVEDLLKDSSCEPCIFKRDFHKWLASLNQLRIRMAVKKRHGFNFRDFYRKCLYWDKEKSGYLAKNIFYELCSCHHLDFAKEDIESLLNFLQIIVDENIHYEKFIELINVNGKQLYLMPVKDIPKNNLYYVTTSQAASCDYLIIDNSAMLPAGIPSIRNDLSHPIVPPSGCKADLENLGDNTSVKTLISPSIYNTYGLTFSDFYEPRQPGTIKKLFENIGYTFPGSTFEKFWQEGLELDQTGLVCVETFKNVLNKYSAPMRIRVDERDCKRP</sequence>
<protein>
    <recommendedName>
        <fullName evidence="7">EFHB C-terminal EF-hand domain-containing protein</fullName>
    </recommendedName>
</protein>
<dbReference type="InterPro" id="IPR057428">
    <property type="entry name" value="EFHB_EF-hand_C"/>
</dbReference>
<organism evidence="8 9">
    <name type="scientific">Phaedon cochleariae</name>
    <name type="common">Mustard beetle</name>
    <dbReference type="NCBI Taxonomy" id="80249"/>
    <lineage>
        <taxon>Eukaryota</taxon>
        <taxon>Metazoa</taxon>
        <taxon>Ecdysozoa</taxon>
        <taxon>Arthropoda</taxon>
        <taxon>Hexapoda</taxon>
        <taxon>Insecta</taxon>
        <taxon>Pterygota</taxon>
        <taxon>Neoptera</taxon>
        <taxon>Endopterygota</taxon>
        <taxon>Coleoptera</taxon>
        <taxon>Polyphaga</taxon>
        <taxon>Cucujiformia</taxon>
        <taxon>Chrysomeloidea</taxon>
        <taxon>Chrysomelidae</taxon>
        <taxon>Chrysomelinae</taxon>
        <taxon>Chrysomelini</taxon>
        <taxon>Phaedon</taxon>
    </lineage>
</organism>
<proteinExistence type="predicted"/>
<dbReference type="GO" id="GO:0005856">
    <property type="term" value="C:cytoskeleton"/>
    <property type="evidence" value="ECO:0007669"/>
    <property type="project" value="UniProtKB-SubCell"/>
</dbReference>